<keyword evidence="1" id="KW-0472">Membrane</keyword>
<evidence type="ECO:0000313" key="2">
    <source>
        <dbReference type="EMBL" id="KAK7305382.1"/>
    </source>
</evidence>
<dbReference type="Proteomes" id="UP001367508">
    <property type="component" value="Unassembled WGS sequence"/>
</dbReference>
<comment type="caution">
    <text evidence="2">The sequence shown here is derived from an EMBL/GenBank/DDBJ whole genome shotgun (WGS) entry which is preliminary data.</text>
</comment>
<sequence length="105" mass="11988">MLCLLSLSSSFFSSTRVEREKLERDFCGTPYKLDGMIYPSGQLCFASKLRIIFFLASLFLFYFVFLKKQGVSLWLMLDMLISEAKFEDFGAGSVVGIDCYTIICE</sequence>
<evidence type="ECO:0000256" key="1">
    <source>
        <dbReference type="SAM" id="Phobius"/>
    </source>
</evidence>
<organism evidence="2 3">
    <name type="scientific">Canavalia gladiata</name>
    <name type="common">Sword bean</name>
    <name type="synonym">Dolichos gladiatus</name>
    <dbReference type="NCBI Taxonomy" id="3824"/>
    <lineage>
        <taxon>Eukaryota</taxon>
        <taxon>Viridiplantae</taxon>
        <taxon>Streptophyta</taxon>
        <taxon>Embryophyta</taxon>
        <taxon>Tracheophyta</taxon>
        <taxon>Spermatophyta</taxon>
        <taxon>Magnoliopsida</taxon>
        <taxon>eudicotyledons</taxon>
        <taxon>Gunneridae</taxon>
        <taxon>Pentapetalae</taxon>
        <taxon>rosids</taxon>
        <taxon>fabids</taxon>
        <taxon>Fabales</taxon>
        <taxon>Fabaceae</taxon>
        <taxon>Papilionoideae</taxon>
        <taxon>50 kb inversion clade</taxon>
        <taxon>NPAAA clade</taxon>
        <taxon>indigoferoid/millettioid clade</taxon>
        <taxon>Phaseoleae</taxon>
        <taxon>Canavalia</taxon>
    </lineage>
</organism>
<proteinExistence type="predicted"/>
<keyword evidence="1" id="KW-1133">Transmembrane helix</keyword>
<reference evidence="2 3" key="1">
    <citation type="submission" date="2024-01" db="EMBL/GenBank/DDBJ databases">
        <title>The genomes of 5 underutilized Papilionoideae crops provide insights into root nodulation and disease resistanc.</title>
        <authorList>
            <person name="Jiang F."/>
        </authorList>
    </citation>
    <scope>NUCLEOTIDE SEQUENCE [LARGE SCALE GENOMIC DNA]</scope>
    <source>
        <strain evidence="2">LVBAO_FW01</strain>
        <tissue evidence="2">Leaves</tissue>
    </source>
</reference>
<evidence type="ECO:0000313" key="3">
    <source>
        <dbReference type="Proteomes" id="UP001367508"/>
    </source>
</evidence>
<protein>
    <submittedName>
        <fullName evidence="2">Uncharacterized protein</fullName>
    </submittedName>
</protein>
<name>A0AAN9JUJ4_CANGL</name>
<accession>A0AAN9JUJ4</accession>
<gene>
    <name evidence="2" type="ORF">VNO77_43287</name>
</gene>
<keyword evidence="1" id="KW-0812">Transmembrane</keyword>
<dbReference type="EMBL" id="JAYMYQ010000011">
    <property type="protein sequence ID" value="KAK7305382.1"/>
    <property type="molecule type" value="Genomic_DNA"/>
</dbReference>
<keyword evidence="3" id="KW-1185">Reference proteome</keyword>
<dbReference type="AlphaFoldDB" id="A0AAN9JUJ4"/>
<feature type="transmembrane region" description="Helical" evidence="1">
    <location>
        <begin position="49"/>
        <end position="66"/>
    </location>
</feature>